<proteinExistence type="predicted"/>
<sequence length="327" mass="37760">MTQHPNNNNKNNNLRILVNTRGSTSVLKIATSLNVLATRRIWKRTTRLKSMSSHSTDLESMTLFPPFPLSHTARRNMTLQRFLGRCSSSTMTVSDWRHVLSVLAAIPDDFDSNATKDDDSHKLPYGGVPTKQRIVTGRSHCTIPIFYCSRSIEWSYEASFAKGILVGVARKITRLQREFLWGGNDGVKKIASVKWDVVCRSREQGELGIKNIKLFNIALLGKWRWRLLREERLLWSLVLKSKYGELVKMLVRKVSNLDSIWWRDLVETCGERREESWFDNNITWKLGDGKRLNFWHNIWVGNQTLASKFNRLFLNSMQKEGFIGDVG</sequence>
<organism evidence="1 2">
    <name type="scientific">Glycine soja</name>
    <name type="common">Wild soybean</name>
    <dbReference type="NCBI Taxonomy" id="3848"/>
    <lineage>
        <taxon>Eukaryota</taxon>
        <taxon>Viridiplantae</taxon>
        <taxon>Streptophyta</taxon>
        <taxon>Embryophyta</taxon>
        <taxon>Tracheophyta</taxon>
        <taxon>Spermatophyta</taxon>
        <taxon>Magnoliopsida</taxon>
        <taxon>eudicotyledons</taxon>
        <taxon>Gunneridae</taxon>
        <taxon>Pentapetalae</taxon>
        <taxon>rosids</taxon>
        <taxon>fabids</taxon>
        <taxon>Fabales</taxon>
        <taxon>Fabaceae</taxon>
        <taxon>Papilionoideae</taxon>
        <taxon>50 kb inversion clade</taxon>
        <taxon>NPAAA clade</taxon>
        <taxon>indigoferoid/millettioid clade</taxon>
        <taxon>Phaseoleae</taxon>
        <taxon>Glycine</taxon>
        <taxon>Glycine subgen. Soja</taxon>
    </lineage>
</organism>
<comment type="caution">
    <text evidence="1">The sequence shown here is derived from an EMBL/GenBank/DDBJ whole genome shotgun (WGS) entry which is preliminary data.</text>
</comment>
<protein>
    <submittedName>
        <fullName evidence="1">Putative ribonuclease H protein</fullName>
    </submittedName>
</protein>
<dbReference type="EMBL" id="QZWG01000003">
    <property type="protein sequence ID" value="RZC20281.1"/>
    <property type="molecule type" value="Genomic_DNA"/>
</dbReference>
<dbReference type="PANTHER" id="PTHR33116:SF78">
    <property type="entry name" value="OS12G0587133 PROTEIN"/>
    <property type="match status" value="1"/>
</dbReference>
<evidence type="ECO:0000313" key="2">
    <source>
        <dbReference type="Proteomes" id="UP000289340"/>
    </source>
</evidence>
<evidence type="ECO:0000313" key="1">
    <source>
        <dbReference type="EMBL" id="RZC20281.1"/>
    </source>
</evidence>
<dbReference type="Proteomes" id="UP000289340">
    <property type="component" value="Chromosome 3"/>
</dbReference>
<gene>
    <name evidence="1" type="ORF">D0Y65_006927</name>
</gene>
<name>A0A445LAL3_GLYSO</name>
<reference evidence="1 2" key="1">
    <citation type="submission" date="2018-09" db="EMBL/GenBank/DDBJ databases">
        <title>A high-quality reference genome of wild soybean provides a powerful tool to mine soybean genomes.</title>
        <authorList>
            <person name="Xie M."/>
            <person name="Chung C.Y.L."/>
            <person name="Li M.-W."/>
            <person name="Wong F.-L."/>
            <person name="Chan T.-F."/>
            <person name="Lam H.-M."/>
        </authorList>
    </citation>
    <scope>NUCLEOTIDE SEQUENCE [LARGE SCALE GENOMIC DNA]</scope>
    <source>
        <strain evidence="2">cv. W05</strain>
        <tissue evidence="1">Hypocotyl of etiolated seedlings</tissue>
    </source>
</reference>
<accession>A0A445LAL3</accession>
<dbReference type="AlphaFoldDB" id="A0A445LAL3"/>
<dbReference type="PANTHER" id="PTHR33116">
    <property type="entry name" value="REVERSE TRANSCRIPTASE ZINC-BINDING DOMAIN-CONTAINING PROTEIN-RELATED-RELATED"/>
    <property type="match status" value="1"/>
</dbReference>
<keyword evidence="2" id="KW-1185">Reference proteome</keyword>